<dbReference type="EMBL" id="NTSO01000002">
    <property type="protein sequence ID" value="PFF52043.1"/>
    <property type="molecule type" value="Genomic_DNA"/>
</dbReference>
<protein>
    <submittedName>
        <fullName evidence="1">Uncharacterized protein</fullName>
    </submittedName>
</protein>
<dbReference type="Proteomes" id="UP000220210">
    <property type="component" value="Unassembled WGS sequence"/>
</dbReference>
<proteinExistence type="predicted"/>
<dbReference type="AlphaFoldDB" id="A0A9X6W2K8"/>
<gene>
    <name evidence="1" type="ORF">CN357_04965</name>
</gene>
<evidence type="ECO:0000313" key="1">
    <source>
        <dbReference type="EMBL" id="PFF52043.1"/>
    </source>
</evidence>
<reference evidence="1 2" key="1">
    <citation type="submission" date="2017-09" db="EMBL/GenBank/DDBJ databases">
        <title>Large-scale bioinformatics analysis of Bacillus genomes uncovers conserved roles of natural products in bacterial physiology.</title>
        <authorList>
            <consortium name="Agbiome Team Llc"/>
            <person name="Bleich R.M."/>
            <person name="Kirk G.J."/>
            <person name="Santa Maria K.C."/>
            <person name="Allen S.E."/>
            <person name="Farag S."/>
            <person name="Shank E.A."/>
            <person name="Bowers A."/>
        </authorList>
    </citation>
    <scope>NUCLEOTIDE SEQUENCE [LARGE SCALE GENOMIC DNA]</scope>
    <source>
        <strain evidence="1 2">AFS020204</strain>
    </source>
</reference>
<sequence length="81" mass="9608">MDLKEELLFMGFLGATVNDEVDDEIYVMVRFKYHYPTKGNKIFHDGKKEFSKATTPEQMFKEIIQWAKNCPANHGFEIIFW</sequence>
<comment type="caution">
    <text evidence="1">The sequence shown here is derived from an EMBL/GenBank/DDBJ whole genome shotgun (WGS) entry which is preliminary data.</text>
</comment>
<dbReference type="RefSeq" id="WP_086877894.1">
    <property type="nucleotide sequence ID" value="NZ_NTSO01000002.1"/>
</dbReference>
<evidence type="ECO:0000313" key="2">
    <source>
        <dbReference type="Proteomes" id="UP000220210"/>
    </source>
</evidence>
<accession>A0A9X6W2K8</accession>
<name>A0A9X6W2K8_BACCE</name>
<organism evidence="1 2">
    <name type="scientific">Bacillus cereus</name>
    <dbReference type="NCBI Taxonomy" id="1396"/>
    <lineage>
        <taxon>Bacteria</taxon>
        <taxon>Bacillati</taxon>
        <taxon>Bacillota</taxon>
        <taxon>Bacilli</taxon>
        <taxon>Bacillales</taxon>
        <taxon>Bacillaceae</taxon>
        <taxon>Bacillus</taxon>
        <taxon>Bacillus cereus group</taxon>
    </lineage>
</organism>